<protein>
    <submittedName>
        <fullName evidence="1">Uncharacterized protein</fullName>
    </submittedName>
</protein>
<dbReference type="Proteomes" id="UP001732700">
    <property type="component" value="Chromosome 4D"/>
</dbReference>
<sequence length="441" mass="48774">MHPTLTKLFLVLFCVAAAFSSSTHGIGTGTGTHGVGTGTDTSSSAAGCVPHEREALLEFKAGITSDPTGQLASWRQDGDNQDCCSWRGVRCSTHTGHVRELRLRNVQANNITFIDHRETALVGQISPSLLSLRHLVHLDLSVQELQGPTDRIPEFLGSFKKLKYLNLSCVPFFGRVPPQLGNLSMLQYLDLSQSYVILSSSGAHLSSIDLSWLARLSMLRYLNMQSVNLALVVDWAHAVNTLASLRALCLSWCSLQSANQSLPHHNLTNLEEIDLSHNDFVQPTTSCWFWNITSLRSLNVGRSSLYGPPPNSLGGLKQLRVLIFSLNSMGTITPSMRSLCNLEVLDLRDNFLHGDILEMLPRCSPNKLTELHLEGNNIRALPKLIGEFLNIVILDLSNNQLTGPIPAEIGRLSKLDYLDLSNSQFAPRQEKKNPAHWTYTF</sequence>
<accession>A0ACD5XDM9</accession>
<keyword evidence="2" id="KW-1185">Reference proteome</keyword>
<name>A0ACD5XDM9_AVESA</name>
<proteinExistence type="predicted"/>
<reference evidence="1" key="2">
    <citation type="submission" date="2025-09" db="UniProtKB">
        <authorList>
            <consortium name="EnsemblPlants"/>
        </authorList>
    </citation>
    <scope>IDENTIFICATION</scope>
</reference>
<dbReference type="EnsemblPlants" id="AVESA.00010b.r2.4DG0778240.1">
    <property type="protein sequence ID" value="AVESA.00010b.r2.4DG0778240.1.CDS.1"/>
    <property type="gene ID" value="AVESA.00010b.r2.4DG0778240"/>
</dbReference>
<evidence type="ECO:0000313" key="1">
    <source>
        <dbReference type="EnsemblPlants" id="AVESA.00010b.r2.4DG0778240.1.CDS.1"/>
    </source>
</evidence>
<organism evidence="1 2">
    <name type="scientific">Avena sativa</name>
    <name type="common">Oat</name>
    <dbReference type="NCBI Taxonomy" id="4498"/>
    <lineage>
        <taxon>Eukaryota</taxon>
        <taxon>Viridiplantae</taxon>
        <taxon>Streptophyta</taxon>
        <taxon>Embryophyta</taxon>
        <taxon>Tracheophyta</taxon>
        <taxon>Spermatophyta</taxon>
        <taxon>Magnoliopsida</taxon>
        <taxon>Liliopsida</taxon>
        <taxon>Poales</taxon>
        <taxon>Poaceae</taxon>
        <taxon>BOP clade</taxon>
        <taxon>Pooideae</taxon>
        <taxon>Poodae</taxon>
        <taxon>Poeae</taxon>
        <taxon>Poeae Chloroplast Group 1 (Aveneae type)</taxon>
        <taxon>Aveninae</taxon>
        <taxon>Avena</taxon>
    </lineage>
</organism>
<evidence type="ECO:0000313" key="2">
    <source>
        <dbReference type="Proteomes" id="UP001732700"/>
    </source>
</evidence>
<reference evidence="1" key="1">
    <citation type="submission" date="2021-05" db="EMBL/GenBank/DDBJ databases">
        <authorList>
            <person name="Scholz U."/>
            <person name="Mascher M."/>
            <person name="Fiebig A."/>
        </authorList>
    </citation>
    <scope>NUCLEOTIDE SEQUENCE [LARGE SCALE GENOMIC DNA]</scope>
</reference>